<reference evidence="1" key="1">
    <citation type="submission" date="2019-04" db="EMBL/GenBank/DDBJ databases">
        <title>Microbes associate with the intestines of laboratory mice.</title>
        <authorList>
            <person name="Navarre W."/>
            <person name="Wong E."/>
            <person name="Huang K."/>
            <person name="Tropini C."/>
            <person name="Ng K."/>
            <person name="Yu B."/>
        </authorList>
    </citation>
    <scope>NUCLEOTIDE SEQUENCE</scope>
    <source>
        <strain evidence="1">NM09_H32</strain>
    </source>
</reference>
<dbReference type="EMBL" id="SRYG01000001">
    <property type="protein sequence ID" value="TGY67220.1"/>
    <property type="molecule type" value="Genomic_DNA"/>
</dbReference>
<gene>
    <name evidence="1" type="ORF">E5336_00110</name>
</gene>
<organism evidence="1 2">
    <name type="scientific">Dubosiella muris</name>
    <dbReference type="NCBI Taxonomy" id="3038133"/>
    <lineage>
        <taxon>Bacteria</taxon>
        <taxon>Bacillati</taxon>
        <taxon>Bacillota</taxon>
        <taxon>Erysipelotrichia</taxon>
        <taxon>Erysipelotrichales</taxon>
        <taxon>Erysipelotrichaceae</taxon>
        <taxon>Dubosiella</taxon>
    </lineage>
</organism>
<accession>A0AC61REG9</accession>
<dbReference type="Proteomes" id="UP000308836">
    <property type="component" value="Unassembled WGS sequence"/>
</dbReference>
<evidence type="ECO:0000313" key="1">
    <source>
        <dbReference type="EMBL" id="TGY67220.1"/>
    </source>
</evidence>
<proteinExistence type="predicted"/>
<comment type="caution">
    <text evidence="1">The sequence shown here is derived from an EMBL/GenBank/DDBJ whole genome shotgun (WGS) entry which is preliminary data.</text>
</comment>
<evidence type="ECO:0000313" key="2">
    <source>
        <dbReference type="Proteomes" id="UP000308836"/>
    </source>
</evidence>
<keyword evidence="2" id="KW-1185">Reference proteome</keyword>
<protein>
    <submittedName>
        <fullName evidence="1">Uncharacterized protein</fullName>
    </submittedName>
</protein>
<sequence>MKKIIGLFLAGGLVLCAGCGNKKELTSIQLNPEANKVLVDTNTDIAIVTDPENVQLTDSDFSTLGGNVEVNKDNAEFSASKPGTYTITAKKDGITSNTIKITVVEQQTELAKVKVPDTKPKTDTSANSEANVSQSETDINVNVSDNTSSSSQTESSSSTTTTPSSSTTSSSSSNAGISQSQSTSDSQDDDQPYIPPKADADALSASDLTKDPDKYAGQDVTVVGTLNDKGTSLDGMKLIGYPVGIHSVPAQLTGTLEKQDDGSYALDVTSYAQVQ</sequence>
<name>A0AC61REG9_9FIRM</name>